<evidence type="ECO:0000313" key="3">
    <source>
        <dbReference type="Proteomes" id="UP000823388"/>
    </source>
</evidence>
<feature type="compositionally biased region" description="Low complexity" evidence="1">
    <location>
        <begin position="14"/>
        <end position="27"/>
    </location>
</feature>
<dbReference type="EMBL" id="CM029042">
    <property type="protein sequence ID" value="KAG2615955.1"/>
    <property type="molecule type" value="Genomic_DNA"/>
</dbReference>
<dbReference type="AlphaFoldDB" id="A0A8T0U2Q5"/>
<feature type="region of interest" description="Disordered" evidence="1">
    <location>
        <begin position="1"/>
        <end position="41"/>
    </location>
</feature>
<dbReference type="Proteomes" id="UP000823388">
    <property type="component" value="Chromosome 3N"/>
</dbReference>
<organism evidence="2 3">
    <name type="scientific">Panicum virgatum</name>
    <name type="common">Blackwell switchgrass</name>
    <dbReference type="NCBI Taxonomy" id="38727"/>
    <lineage>
        <taxon>Eukaryota</taxon>
        <taxon>Viridiplantae</taxon>
        <taxon>Streptophyta</taxon>
        <taxon>Embryophyta</taxon>
        <taxon>Tracheophyta</taxon>
        <taxon>Spermatophyta</taxon>
        <taxon>Magnoliopsida</taxon>
        <taxon>Liliopsida</taxon>
        <taxon>Poales</taxon>
        <taxon>Poaceae</taxon>
        <taxon>PACMAD clade</taxon>
        <taxon>Panicoideae</taxon>
        <taxon>Panicodae</taxon>
        <taxon>Paniceae</taxon>
        <taxon>Panicinae</taxon>
        <taxon>Panicum</taxon>
        <taxon>Panicum sect. Hiantes</taxon>
    </lineage>
</organism>
<sequence length="114" mass="12794">MSPPAAPTPRQPDGRGPPLHGRRGPLPSASPARRLRQPPERRRNLMAVHLFRASAYESVRAYPFVLGRCTCILPQESTICCAHHVLDQMAHQIGKLYNSHTEQGHARLGYLRVR</sequence>
<comment type="caution">
    <text evidence="2">The sequence shown here is derived from an EMBL/GenBank/DDBJ whole genome shotgun (WGS) entry which is preliminary data.</text>
</comment>
<protein>
    <submittedName>
        <fullName evidence="2">Uncharacterized protein</fullName>
    </submittedName>
</protein>
<feature type="compositionally biased region" description="Pro residues" evidence="1">
    <location>
        <begin position="1"/>
        <end position="10"/>
    </location>
</feature>
<evidence type="ECO:0000313" key="2">
    <source>
        <dbReference type="EMBL" id="KAG2615955.1"/>
    </source>
</evidence>
<reference evidence="2" key="1">
    <citation type="submission" date="2020-05" db="EMBL/GenBank/DDBJ databases">
        <title>WGS assembly of Panicum virgatum.</title>
        <authorList>
            <person name="Lovell J.T."/>
            <person name="Jenkins J."/>
            <person name="Shu S."/>
            <person name="Juenger T.E."/>
            <person name="Schmutz J."/>
        </authorList>
    </citation>
    <scope>NUCLEOTIDE SEQUENCE</scope>
    <source>
        <strain evidence="2">AP13</strain>
    </source>
</reference>
<gene>
    <name evidence="2" type="ORF">PVAP13_3NG071469</name>
</gene>
<keyword evidence="3" id="KW-1185">Reference proteome</keyword>
<evidence type="ECO:0000256" key="1">
    <source>
        <dbReference type="SAM" id="MobiDB-lite"/>
    </source>
</evidence>
<name>A0A8T0U2Q5_PANVG</name>
<accession>A0A8T0U2Q5</accession>
<proteinExistence type="predicted"/>